<dbReference type="NCBIfam" id="TIGR00453">
    <property type="entry name" value="ispD"/>
    <property type="match status" value="1"/>
</dbReference>
<dbReference type="InterPro" id="IPR018294">
    <property type="entry name" value="ISPD_synthase_CS"/>
</dbReference>
<evidence type="ECO:0000313" key="9">
    <source>
        <dbReference type="Proteomes" id="UP000000844"/>
    </source>
</evidence>
<keyword evidence="6 7" id="KW-0414">Isoprene biosynthesis</keyword>
<evidence type="ECO:0000256" key="7">
    <source>
        <dbReference type="HAMAP-Rule" id="MF_00108"/>
    </source>
</evidence>
<evidence type="ECO:0000256" key="2">
    <source>
        <dbReference type="ARBA" id="ARBA00004787"/>
    </source>
</evidence>
<gene>
    <name evidence="7" type="primary">ispD</name>
    <name evidence="8" type="ordered locus">Snas_5668</name>
</gene>
<feature type="site" description="Positions MEP for the nucleophilic attack" evidence="7">
    <location>
        <position position="220"/>
    </location>
</feature>
<dbReference type="GO" id="GO:0050518">
    <property type="term" value="F:2-C-methyl-D-erythritol 4-phosphate cytidylyltransferase activity"/>
    <property type="evidence" value="ECO:0007669"/>
    <property type="project" value="UniProtKB-UniRule"/>
</dbReference>
<name>D3PXW9_STANL</name>
<feature type="site" description="Transition state stabilizer" evidence="7">
    <location>
        <position position="17"/>
    </location>
</feature>
<protein>
    <recommendedName>
        <fullName evidence="7">2-C-methyl-D-erythritol 4-phosphate cytidylyltransferase</fullName>
        <ecNumber evidence="7">2.7.7.60</ecNumber>
    </recommendedName>
    <alternativeName>
        <fullName evidence="7">4-diphosphocytidyl-2C-methyl-D-erythritol synthase</fullName>
    </alternativeName>
    <alternativeName>
        <fullName evidence="7">MEP cytidylyltransferase</fullName>
        <shortName evidence="7">MCT</shortName>
    </alternativeName>
</protein>
<dbReference type="CDD" id="cd02516">
    <property type="entry name" value="CDP-ME_synthetase"/>
    <property type="match status" value="1"/>
</dbReference>
<dbReference type="EMBL" id="CP001778">
    <property type="protein sequence ID" value="ADD45298.1"/>
    <property type="molecule type" value="Genomic_DNA"/>
</dbReference>
<keyword evidence="9" id="KW-1185">Reference proteome</keyword>
<evidence type="ECO:0000256" key="5">
    <source>
        <dbReference type="ARBA" id="ARBA00022695"/>
    </source>
</evidence>
<evidence type="ECO:0000256" key="1">
    <source>
        <dbReference type="ARBA" id="ARBA00001282"/>
    </source>
</evidence>
<keyword evidence="5 7" id="KW-0548">Nucleotidyltransferase</keyword>
<dbReference type="OrthoDB" id="9802561at2"/>
<dbReference type="RefSeq" id="WP_013020869.1">
    <property type="nucleotide sequence ID" value="NC_013947.1"/>
</dbReference>
<dbReference type="eggNOG" id="COG1211">
    <property type="taxonomic scope" value="Bacteria"/>
</dbReference>
<dbReference type="InterPro" id="IPR034683">
    <property type="entry name" value="IspD/TarI"/>
</dbReference>
<reference evidence="8 9" key="1">
    <citation type="journal article" date="2009" name="Stand. Genomic Sci.">
        <title>Complete genome sequence of Stackebrandtia nassauensis type strain (LLR-40K-21).</title>
        <authorList>
            <person name="Munk C."/>
            <person name="Lapidus A."/>
            <person name="Copeland A."/>
            <person name="Jando M."/>
            <person name="Mayilraj S."/>
            <person name="Glavina Del Rio T."/>
            <person name="Nolan M."/>
            <person name="Chen F."/>
            <person name="Lucas S."/>
            <person name="Tice H."/>
            <person name="Cheng J.F."/>
            <person name="Han C."/>
            <person name="Detter J.C."/>
            <person name="Bruce D."/>
            <person name="Goodwin L."/>
            <person name="Chain P."/>
            <person name="Pitluck S."/>
            <person name="Goker M."/>
            <person name="Ovchinikova G."/>
            <person name="Pati A."/>
            <person name="Ivanova N."/>
            <person name="Mavromatis K."/>
            <person name="Chen A."/>
            <person name="Palaniappan K."/>
            <person name="Land M."/>
            <person name="Hauser L."/>
            <person name="Chang Y.J."/>
            <person name="Jeffries C.D."/>
            <person name="Bristow J."/>
            <person name="Eisen J.A."/>
            <person name="Markowitz V."/>
            <person name="Hugenholtz P."/>
            <person name="Kyrpides N.C."/>
            <person name="Klenk H.P."/>
        </authorList>
    </citation>
    <scope>NUCLEOTIDE SEQUENCE [LARGE SCALE GENOMIC DNA]</scope>
    <source>
        <strain evidence="9">DSM 44728 / CIP 108903 / NRRL B-16338 / NBRC 102104 / LLR-40K-21</strain>
    </source>
</reference>
<organism evidence="8 9">
    <name type="scientific">Stackebrandtia nassauensis (strain DSM 44728 / CIP 108903 / NRRL B-16338 / NBRC 102104 / LLR-40K-21)</name>
    <dbReference type="NCBI Taxonomy" id="446470"/>
    <lineage>
        <taxon>Bacteria</taxon>
        <taxon>Bacillati</taxon>
        <taxon>Actinomycetota</taxon>
        <taxon>Actinomycetes</taxon>
        <taxon>Glycomycetales</taxon>
        <taxon>Glycomycetaceae</taxon>
        <taxon>Stackebrandtia</taxon>
    </lineage>
</organism>
<evidence type="ECO:0000256" key="4">
    <source>
        <dbReference type="ARBA" id="ARBA00022679"/>
    </source>
</evidence>
<dbReference type="PROSITE" id="PS01295">
    <property type="entry name" value="ISPD"/>
    <property type="match status" value="1"/>
</dbReference>
<dbReference type="InterPro" id="IPR050088">
    <property type="entry name" value="IspD/TarI_cytidylyltransf_bact"/>
</dbReference>
<comment type="catalytic activity">
    <reaction evidence="1 7">
        <text>2-C-methyl-D-erythritol 4-phosphate + CTP + H(+) = 4-CDP-2-C-methyl-D-erythritol + diphosphate</text>
        <dbReference type="Rhea" id="RHEA:13429"/>
        <dbReference type="ChEBI" id="CHEBI:15378"/>
        <dbReference type="ChEBI" id="CHEBI:33019"/>
        <dbReference type="ChEBI" id="CHEBI:37563"/>
        <dbReference type="ChEBI" id="CHEBI:57823"/>
        <dbReference type="ChEBI" id="CHEBI:58262"/>
        <dbReference type="EC" id="2.7.7.60"/>
    </reaction>
</comment>
<feature type="site" description="Positions MEP for the nucleophilic attack" evidence="7">
    <location>
        <position position="161"/>
    </location>
</feature>
<evidence type="ECO:0000256" key="3">
    <source>
        <dbReference type="ARBA" id="ARBA00009789"/>
    </source>
</evidence>
<comment type="pathway">
    <text evidence="2 7">Isoprenoid biosynthesis; isopentenyl diphosphate biosynthesis via DXP pathway; isopentenyl diphosphate from 1-deoxy-D-xylulose 5-phosphate: step 2/6.</text>
</comment>
<evidence type="ECO:0000256" key="6">
    <source>
        <dbReference type="ARBA" id="ARBA00023229"/>
    </source>
</evidence>
<dbReference type="FunFam" id="3.90.550.10:FF:000003">
    <property type="entry name" value="2-C-methyl-D-erythritol 4-phosphate cytidylyltransferase"/>
    <property type="match status" value="1"/>
</dbReference>
<dbReference type="HOGENOM" id="CLU_061281_2_1_11"/>
<dbReference type="PANTHER" id="PTHR32125">
    <property type="entry name" value="2-C-METHYL-D-ERYTHRITOL 4-PHOSPHATE CYTIDYLYLTRANSFERASE, CHLOROPLASTIC"/>
    <property type="match status" value="1"/>
</dbReference>
<dbReference type="Pfam" id="PF01128">
    <property type="entry name" value="IspD"/>
    <property type="match status" value="1"/>
</dbReference>
<accession>D3PXW9</accession>
<comment type="similarity">
    <text evidence="3 7">Belongs to the IspD/TarI cytidylyltransferase family. IspD subfamily.</text>
</comment>
<dbReference type="GO" id="GO:0019288">
    <property type="term" value="P:isopentenyl diphosphate biosynthetic process, methylerythritol 4-phosphate pathway"/>
    <property type="evidence" value="ECO:0007669"/>
    <property type="project" value="UniProtKB-UniRule"/>
</dbReference>
<proteinExistence type="inferred from homology"/>
<dbReference type="KEGG" id="sna:Snas_5668"/>
<feature type="site" description="Transition state stabilizer" evidence="7">
    <location>
        <position position="24"/>
    </location>
</feature>
<sequence>MSSPVVAVLPAGGTGTRLGSALPKQLIKIDGREILAHTLDVFEATPEVDEIFVFPPREHVAVVEELVKSYGFGKVRGVAPGGADRAASVRAGLAALSDHPSDTKVLVHDAVRPLVDVATVTECVTALDELEAVTVAVPSTDTIVEVDVSGPRELISGIPDRSRLRRCQTPQAFRLRTLARAHELAVADVNFTPTDDCGVVRRYLPHMAIGIVPGSEDNLKITYPGDLRVAAELLRDRTL</sequence>
<keyword evidence="4 7" id="KW-0808">Transferase</keyword>
<dbReference type="UniPathway" id="UPA00056">
    <property type="reaction ID" value="UER00093"/>
</dbReference>
<dbReference type="STRING" id="446470.Snas_5668"/>
<dbReference type="InterPro" id="IPR029044">
    <property type="entry name" value="Nucleotide-diphossugar_trans"/>
</dbReference>
<dbReference type="PANTHER" id="PTHR32125:SF4">
    <property type="entry name" value="2-C-METHYL-D-ERYTHRITOL 4-PHOSPHATE CYTIDYLYLTRANSFERASE, CHLOROPLASTIC"/>
    <property type="match status" value="1"/>
</dbReference>
<dbReference type="Proteomes" id="UP000000844">
    <property type="component" value="Chromosome"/>
</dbReference>
<dbReference type="InterPro" id="IPR001228">
    <property type="entry name" value="IspD"/>
</dbReference>
<dbReference type="SUPFAM" id="SSF53448">
    <property type="entry name" value="Nucleotide-diphospho-sugar transferases"/>
    <property type="match status" value="1"/>
</dbReference>
<comment type="function">
    <text evidence="7">Catalyzes the formation of 4-diphosphocytidyl-2-C-methyl-D-erythritol from CTP and 2-C-methyl-D-erythritol 4-phosphate (MEP).</text>
</comment>
<evidence type="ECO:0000313" key="8">
    <source>
        <dbReference type="EMBL" id="ADD45298.1"/>
    </source>
</evidence>
<dbReference type="EC" id="2.7.7.60" evidence="7"/>
<dbReference type="HAMAP" id="MF_00108">
    <property type="entry name" value="IspD"/>
    <property type="match status" value="1"/>
</dbReference>
<dbReference type="Gene3D" id="3.90.550.10">
    <property type="entry name" value="Spore Coat Polysaccharide Biosynthesis Protein SpsA, Chain A"/>
    <property type="match status" value="1"/>
</dbReference>
<dbReference type="AlphaFoldDB" id="D3PXW9"/>